<dbReference type="InterPro" id="IPR050824">
    <property type="entry name" value="Thiol_disulfide_DsbA"/>
</dbReference>
<dbReference type="Pfam" id="PF01323">
    <property type="entry name" value="DSBA"/>
    <property type="match status" value="1"/>
</dbReference>
<evidence type="ECO:0000256" key="2">
    <source>
        <dbReference type="ARBA" id="ARBA00005791"/>
    </source>
</evidence>
<evidence type="ECO:0000256" key="1">
    <source>
        <dbReference type="ARBA" id="ARBA00004418"/>
    </source>
</evidence>
<dbReference type="CDD" id="cd03019">
    <property type="entry name" value="DsbA_DsbA"/>
    <property type="match status" value="1"/>
</dbReference>
<feature type="signal peptide" evidence="9">
    <location>
        <begin position="1"/>
        <end position="23"/>
    </location>
</feature>
<dbReference type="RefSeq" id="WP_114335420.1">
    <property type="nucleotide sequence ID" value="NZ_QMDL01000003.1"/>
</dbReference>
<gene>
    <name evidence="11" type="primary">dsbA</name>
    <name evidence="11" type="ORF">DOQ08_02660</name>
</gene>
<accession>A0A3M2RE25</accession>
<dbReference type="PANTHER" id="PTHR35891:SF2">
    <property type="entry name" value="THIOL:DISULFIDE INTERCHANGE PROTEIN DSBA"/>
    <property type="match status" value="1"/>
</dbReference>
<dbReference type="PANTHER" id="PTHR35891">
    <property type="entry name" value="THIOL:DISULFIDE INTERCHANGE PROTEIN DSBA"/>
    <property type="match status" value="1"/>
</dbReference>
<dbReference type="InterPro" id="IPR013766">
    <property type="entry name" value="Thioredoxin_domain"/>
</dbReference>
<sequence length="211" mass="23084">MIRTLTLIVTMAAALAFSGFASAETWKNGVHYRTLTTPVSTASDSGVEVAEVFWYGCPHCYNFKPLSEAWEEKAPDYVNYVRLPAVLGESWAPHAFAFYALESMGELDKVHDALFEALAGERRPLNSAEALADFVADYGVDAEAFVDAYNSFAVRSRVHQAQSKIMGAQVTGTPTMLVNGKYVVTATMARGHENVLKVVDYLVSKEQGVSE</sequence>
<name>A0A3M2RE25_9GAMM</name>
<dbReference type="PROSITE" id="PS51352">
    <property type="entry name" value="THIOREDOXIN_2"/>
    <property type="match status" value="1"/>
</dbReference>
<proteinExistence type="inferred from homology"/>
<protein>
    <recommendedName>
        <fullName evidence="7">Thiol:disulfide interchange protein</fullName>
    </recommendedName>
</protein>
<feature type="domain" description="Thioredoxin" evidence="10">
    <location>
        <begin position="11"/>
        <end position="204"/>
    </location>
</feature>
<feature type="disulfide bond" description="Redox-active" evidence="8">
    <location>
        <begin position="57"/>
        <end position="60"/>
    </location>
</feature>
<dbReference type="GO" id="GO:0042597">
    <property type="term" value="C:periplasmic space"/>
    <property type="evidence" value="ECO:0007669"/>
    <property type="project" value="UniProtKB-SubCell"/>
</dbReference>
<keyword evidence="4 7" id="KW-0574">Periplasm</keyword>
<feature type="chain" id="PRO_5018153867" description="Thiol:disulfide interchange protein" evidence="9">
    <location>
        <begin position="24"/>
        <end position="211"/>
    </location>
</feature>
<evidence type="ECO:0000256" key="3">
    <source>
        <dbReference type="ARBA" id="ARBA00022729"/>
    </source>
</evidence>
<evidence type="ECO:0000256" key="9">
    <source>
        <dbReference type="SAM" id="SignalP"/>
    </source>
</evidence>
<evidence type="ECO:0000313" key="11">
    <source>
        <dbReference type="EMBL" id="RMJ03195.1"/>
    </source>
</evidence>
<comment type="subcellular location">
    <subcellularLocation>
        <location evidence="1 7">Periplasm</location>
    </subcellularLocation>
</comment>
<organism evidence="11 12">
    <name type="scientific">Marinobacter litoralis</name>
    <dbReference type="NCBI Taxonomy" id="187981"/>
    <lineage>
        <taxon>Bacteria</taxon>
        <taxon>Pseudomonadati</taxon>
        <taxon>Pseudomonadota</taxon>
        <taxon>Gammaproteobacteria</taxon>
        <taxon>Pseudomonadales</taxon>
        <taxon>Marinobacteraceae</taxon>
        <taxon>Marinobacter</taxon>
    </lineage>
</organism>
<dbReference type="Gene3D" id="3.40.30.10">
    <property type="entry name" value="Glutaredoxin"/>
    <property type="match status" value="1"/>
</dbReference>
<comment type="caution">
    <text evidence="11">The sequence shown here is derived from an EMBL/GenBank/DDBJ whole genome shotgun (WGS) entry which is preliminary data.</text>
</comment>
<keyword evidence="3 9" id="KW-0732">Signal</keyword>
<reference evidence="11 12" key="1">
    <citation type="submission" date="2018-08" db="EMBL/GenBank/DDBJ databases">
        <title>Whole Genome Sequence of the Moderate Halophilic Marine Bacterium Marinobacter litoralis Sw-45.</title>
        <authorList>
            <person name="Musa H."/>
        </authorList>
    </citation>
    <scope>NUCLEOTIDE SEQUENCE [LARGE SCALE GENOMIC DNA]</scope>
    <source>
        <strain evidence="11 12">Sw-45</strain>
    </source>
</reference>
<keyword evidence="5 7" id="KW-1015">Disulfide bond</keyword>
<dbReference type="Proteomes" id="UP000265903">
    <property type="component" value="Unassembled WGS sequence"/>
</dbReference>
<comment type="similarity">
    <text evidence="2">Belongs to the thioredoxin family. DsbA subfamily.</text>
</comment>
<evidence type="ECO:0000259" key="10">
    <source>
        <dbReference type="PROSITE" id="PS51352"/>
    </source>
</evidence>
<evidence type="ECO:0000256" key="8">
    <source>
        <dbReference type="PIRSR" id="PIRSR001488-1"/>
    </source>
</evidence>
<dbReference type="SUPFAM" id="SSF52833">
    <property type="entry name" value="Thioredoxin-like"/>
    <property type="match status" value="1"/>
</dbReference>
<dbReference type="InterPro" id="IPR001853">
    <property type="entry name" value="DSBA-like_thioredoxin_dom"/>
</dbReference>
<dbReference type="GO" id="GO:0016491">
    <property type="term" value="F:oxidoreductase activity"/>
    <property type="evidence" value="ECO:0007669"/>
    <property type="project" value="InterPro"/>
</dbReference>
<keyword evidence="6" id="KW-0676">Redox-active center</keyword>
<dbReference type="InterPro" id="IPR023205">
    <property type="entry name" value="DsbA/DsbL"/>
</dbReference>
<evidence type="ECO:0000256" key="6">
    <source>
        <dbReference type="ARBA" id="ARBA00023284"/>
    </source>
</evidence>
<dbReference type="InterPro" id="IPR036249">
    <property type="entry name" value="Thioredoxin-like_sf"/>
</dbReference>
<dbReference type="EMBL" id="QMDL01000003">
    <property type="protein sequence ID" value="RMJ03195.1"/>
    <property type="molecule type" value="Genomic_DNA"/>
</dbReference>
<dbReference type="OrthoDB" id="9784896at2"/>
<keyword evidence="12" id="KW-1185">Reference proteome</keyword>
<dbReference type="PIRSF" id="PIRSF001488">
    <property type="entry name" value="Tdi_protein"/>
    <property type="match status" value="1"/>
</dbReference>
<evidence type="ECO:0000256" key="7">
    <source>
        <dbReference type="PIRNR" id="PIRNR001488"/>
    </source>
</evidence>
<evidence type="ECO:0000256" key="4">
    <source>
        <dbReference type="ARBA" id="ARBA00022764"/>
    </source>
</evidence>
<evidence type="ECO:0000313" key="12">
    <source>
        <dbReference type="Proteomes" id="UP000265903"/>
    </source>
</evidence>
<dbReference type="AlphaFoldDB" id="A0A3M2RE25"/>
<evidence type="ECO:0000256" key="5">
    <source>
        <dbReference type="ARBA" id="ARBA00023157"/>
    </source>
</evidence>